<dbReference type="SUPFAM" id="SSF50475">
    <property type="entry name" value="FMN-binding split barrel"/>
    <property type="match status" value="1"/>
</dbReference>
<name>A0A1H2V073_HALVA</name>
<dbReference type="Proteomes" id="UP000182573">
    <property type="component" value="Unassembled WGS sequence"/>
</dbReference>
<reference evidence="1 2" key="1">
    <citation type="submission" date="2016-10" db="EMBL/GenBank/DDBJ databases">
        <authorList>
            <person name="de Groot N.N."/>
        </authorList>
    </citation>
    <scope>NUCLEOTIDE SEQUENCE [LARGE SCALE GENOMIC DNA]</scope>
    <source>
        <strain evidence="1 2">DSM 3756</strain>
    </source>
</reference>
<accession>A0A1H2V073</accession>
<dbReference type="InterPro" id="IPR012349">
    <property type="entry name" value="Split_barrel_FMN-bd"/>
</dbReference>
<dbReference type="STRING" id="28442.SAMN05443574_10556"/>
<gene>
    <name evidence="1" type="ORF">SAMN05443574_10556</name>
</gene>
<dbReference type="RefSeq" id="WP_004516989.1">
    <property type="nucleotide sequence ID" value="NZ_FNOF01000005.1"/>
</dbReference>
<dbReference type="AlphaFoldDB" id="A0A1H2V073"/>
<sequence>MVTVSGPWTRAELEQFLDTETVPLRLGCRTPADRPWMLSLWYRFVDGVFECATGADAAVVDYLDYDADVSFEVSTNEPPYCGVRGNGTATMTADEDKTVLTDLLHRYLGGTDSPLAERLLAPDRREIQITITPDRLHTWDYSSRM</sequence>
<dbReference type="Gene3D" id="2.30.110.10">
    <property type="entry name" value="Electron Transport, Fmn-binding Protein, Chain A"/>
    <property type="match status" value="1"/>
</dbReference>
<evidence type="ECO:0000313" key="2">
    <source>
        <dbReference type="Proteomes" id="UP000182573"/>
    </source>
</evidence>
<dbReference type="EMBL" id="FNOF01000005">
    <property type="protein sequence ID" value="SDW61687.1"/>
    <property type="molecule type" value="Genomic_DNA"/>
</dbReference>
<organism evidence="1 2">
    <name type="scientific">Haloarcula vallismortis</name>
    <name type="common">Halobacterium vallismortis</name>
    <dbReference type="NCBI Taxonomy" id="28442"/>
    <lineage>
        <taxon>Archaea</taxon>
        <taxon>Methanobacteriati</taxon>
        <taxon>Methanobacteriota</taxon>
        <taxon>Stenosarchaea group</taxon>
        <taxon>Halobacteria</taxon>
        <taxon>Halobacteriales</taxon>
        <taxon>Haloarculaceae</taxon>
        <taxon>Haloarcula</taxon>
    </lineage>
</organism>
<proteinExistence type="predicted"/>
<evidence type="ECO:0000313" key="1">
    <source>
        <dbReference type="EMBL" id="SDW61687.1"/>
    </source>
</evidence>
<protein>
    <recommendedName>
        <fullName evidence="3">Pyridoxamine 5'-phosphate oxidase</fullName>
    </recommendedName>
</protein>
<evidence type="ECO:0008006" key="3">
    <source>
        <dbReference type="Google" id="ProtNLM"/>
    </source>
</evidence>